<evidence type="ECO:0000313" key="3">
    <source>
        <dbReference type="Proteomes" id="UP000317371"/>
    </source>
</evidence>
<dbReference type="AlphaFoldDB" id="A0A540VLN2"/>
<dbReference type="Pfam" id="PF12974">
    <property type="entry name" value="Phosphonate-bd"/>
    <property type="match status" value="1"/>
</dbReference>
<name>A0A540VLN2_9CHLR</name>
<dbReference type="PANTHER" id="PTHR35841">
    <property type="entry name" value="PHOSPHONATES-BINDING PERIPLASMIC PROTEIN"/>
    <property type="match status" value="1"/>
</dbReference>
<keyword evidence="1" id="KW-0472">Membrane</keyword>
<accession>A0A540VLN2</accession>
<dbReference type="InParanoid" id="A0A540VLN2"/>
<keyword evidence="3" id="KW-1185">Reference proteome</keyword>
<dbReference type="Gene3D" id="3.40.190.10">
    <property type="entry name" value="Periplasmic binding protein-like II"/>
    <property type="match status" value="2"/>
</dbReference>
<organism evidence="2 3">
    <name type="scientific">Litorilinea aerophila</name>
    <dbReference type="NCBI Taxonomy" id="1204385"/>
    <lineage>
        <taxon>Bacteria</taxon>
        <taxon>Bacillati</taxon>
        <taxon>Chloroflexota</taxon>
        <taxon>Caldilineae</taxon>
        <taxon>Caldilineales</taxon>
        <taxon>Caldilineaceae</taxon>
        <taxon>Litorilinea</taxon>
    </lineage>
</organism>
<dbReference type="EMBL" id="VIGC01000002">
    <property type="protein sequence ID" value="TQE97665.1"/>
    <property type="molecule type" value="Genomic_DNA"/>
</dbReference>
<keyword evidence="1" id="KW-1133">Transmembrane helix</keyword>
<proteinExistence type="predicted"/>
<feature type="transmembrane region" description="Helical" evidence="1">
    <location>
        <begin position="44"/>
        <end position="64"/>
    </location>
</feature>
<evidence type="ECO:0000313" key="2">
    <source>
        <dbReference type="EMBL" id="TQE97665.1"/>
    </source>
</evidence>
<comment type="caution">
    <text evidence="2">The sequence shown here is derived from an EMBL/GenBank/DDBJ whole genome shotgun (WGS) entry which is preliminary data.</text>
</comment>
<reference evidence="2 3" key="1">
    <citation type="submission" date="2019-06" db="EMBL/GenBank/DDBJ databases">
        <title>Genome sequence of Litorilinea aerophila BAA-2444.</title>
        <authorList>
            <person name="Maclea K.S."/>
            <person name="Maurais E.G."/>
            <person name="Iannazzi L.C."/>
        </authorList>
    </citation>
    <scope>NUCLEOTIDE SEQUENCE [LARGE SCALE GENOMIC DNA]</scope>
    <source>
        <strain evidence="2 3">ATCC BAA-2444</strain>
    </source>
</reference>
<dbReference type="Proteomes" id="UP000317371">
    <property type="component" value="Unassembled WGS sequence"/>
</dbReference>
<sequence>MALPTWLSTDRETRVCSPWVPSSRYFSFLAFAKEMDMQLKRTRFQVGALLLLLVLVLSACAPVVTPAPQGAAAPEPTAEATGEAADIGSEAHPIKVFFVPSVDAQVIVSGGEIMAQALNEATGLHFTVSVPTSYAATIEEMCASPTDSIGFIPGLGYVLANQLCGVDVAFKAIRFGWDVYWAQILVRRDGDIQTLADLNGKKWAYPDAGSTSGYLAILPMLAENNIQPGETLEAGGHTGAVRAVYLEQADFASTFYSPPLKPEGEPPWQPGDPPDIPDELVDECAVTEDGSRLMCDGWRVLDARASLRQEAPDVVQKIRILAISPPIPNDTLSFSPQFPAELRSQIEEALIAFSQTEAWNESIGNQDFYGWTGIAPASDEEYDVVRKMIEVSGMSLEDLGQ</sequence>
<dbReference type="OrthoDB" id="9776786at2"/>
<evidence type="ECO:0000256" key="1">
    <source>
        <dbReference type="SAM" id="Phobius"/>
    </source>
</evidence>
<dbReference type="PANTHER" id="PTHR35841:SF1">
    <property type="entry name" value="PHOSPHONATES-BINDING PERIPLASMIC PROTEIN"/>
    <property type="match status" value="1"/>
</dbReference>
<keyword evidence="1" id="KW-0812">Transmembrane</keyword>
<protein>
    <submittedName>
        <fullName evidence="2">PhnD/SsuA/transferrin family substrate-binding protein</fullName>
    </submittedName>
</protein>
<gene>
    <name evidence="2" type="ORF">FKZ61_01990</name>
</gene>
<dbReference type="SUPFAM" id="SSF53850">
    <property type="entry name" value="Periplasmic binding protein-like II"/>
    <property type="match status" value="1"/>
</dbReference>